<feature type="region of interest" description="Disordered" evidence="15">
    <location>
        <begin position="275"/>
        <end position="294"/>
    </location>
</feature>
<keyword evidence="4" id="KW-0678">Repressor</keyword>
<keyword evidence="13" id="KW-0539">Nucleus</keyword>
<dbReference type="Gene3D" id="2.30.30.140">
    <property type="match status" value="1"/>
</dbReference>
<accession>A0A7J8DM18</accession>
<comment type="subunit">
    <text evidence="2">Interacts with CHD4/Mi-2; the interaction is direct.</text>
</comment>
<feature type="region of interest" description="Disordered" evidence="15">
    <location>
        <begin position="384"/>
        <end position="444"/>
    </location>
</feature>
<evidence type="ECO:0000313" key="18">
    <source>
        <dbReference type="EMBL" id="KAF6424258.1"/>
    </source>
</evidence>
<evidence type="ECO:0000256" key="13">
    <source>
        <dbReference type="ARBA" id="ARBA00023242"/>
    </source>
</evidence>
<comment type="caution">
    <text evidence="18">The sequence shown here is derived from an EMBL/GenBank/DDBJ whole genome shotgun (WGS) entry which is preliminary data.</text>
</comment>
<feature type="compositionally biased region" description="Basic and acidic residues" evidence="15">
    <location>
        <begin position="517"/>
        <end position="533"/>
    </location>
</feature>
<evidence type="ECO:0000256" key="10">
    <source>
        <dbReference type="ARBA" id="ARBA00023015"/>
    </source>
</evidence>
<dbReference type="InterPro" id="IPR041367">
    <property type="entry name" value="Znf-CCCH_4"/>
</dbReference>
<proteinExistence type="predicted"/>
<dbReference type="FunFam" id="2.30.30.140:FF:000071">
    <property type="entry name" value="Zinc finger CCCH-type with G patch domain-containing protein"/>
    <property type="match status" value="1"/>
</dbReference>
<dbReference type="SUPFAM" id="SSF90229">
    <property type="entry name" value="CCCH zinc finger"/>
    <property type="match status" value="1"/>
</dbReference>
<evidence type="ECO:0000256" key="5">
    <source>
        <dbReference type="ARBA" id="ARBA00022553"/>
    </source>
</evidence>
<evidence type="ECO:0000256" key="9">
    <source>
        <dbReference type="ARBA" id="ARBA00022990"/>
    </source>
</evidence>
<keyword evidence="11" id="KW-0238">DNA-binding</keyword>
<dbReference type="PANTHER" id="PTHR46297:SF1">
    <property type="entry name" value="ZINC FINGER CCCH-TYPE WITH G PATCH DOMAIN-CONTAINING PROTEIN"/>
    <property type="match status" value="1"/>
</dbReference>
<gene>
    <name evidence="18" type="ORF">HJG63_020965</name>
</gene>
<evidence type="ECO:0000313" key="19">
    <source>
        <dbReference type="Proteomes" id="UP000593571"/>
    </source>
</evidence>
<dbReference type="PROSITE" id="PS50103">
    <property type="entry name" value="ZF_C3H1"/>
    <property type="match status" value="1"/>
</dbReference>
<feature type="compositionally biased region" description="Acidic residues" evidence="15">
    <location>
        <begin position="115"/>
        <end position="132"/>
    </location>
</feature>
<keyword evidence="9" id="KW-0007">Acetylation</keyword>
<dbReference type="GO" id="GO:0005634">
    <property type="term" value="C:nucleus"/>
    <property type="evidence" value="ECO:0007669"/>
    <property type="project" value="UniProtKB-SubCell"/>
</dbReference>
<keyword evidence="7 14" id="KW-0863">Zinc-finger</keyword>
<evidence type="ECO:0000256" key="1">
    <source>
        <dbReference type="ARBA" id="ARBA00004123"/>
    </source>
</evidence>
<dbReference type="Pfam" id="PF18044">
    <property type="entry name" value="zf-CCCH_4"/>
    <property type="match status" value="1"/>
</dbReference>
<organism evidence="18 19">
    <name type="scientific">Rousettus aegyptiacus</name>
    <name type="common">Egyptian fruit bat</name>
    <name type="synonym">Pteropus aegyptiacus</name>
    <dbReference type="NCBI Taxonomy" id="9407"/>
    <lineage>
        <taxon>Eukaryota</taxon>
        <taxon>Metazoa</taxon>
        <taxon>Chordata</taxon>
        <taxon>Craniata</taxon>
        <taxon>Vertebrata</taxon>
        <taxon>Euteleostomi</taxon>
        <taxon>Mammalia</taxon>
        <taxon>Eutheria</taxon>
        <taxon>Laurasiatheria</taxon>
        <taxon>Chiroptera</taxon>
        <taxon>Yinpterochiroptera</taxon>
        <taxon>Pteropodoidea</taxon>
        <taxon>Pteropodidae</taxon>
        <taxon>Rousettinae</taxon>
        <taxon>Rousettus</taxon>
    </lineage>
</organism>
<comment type="subcellular location">
    <subcellularLocation>
        <location evidence="1">Nucleus</location>
    </subcellularLocation>
</comment>
<feature type="compositionally biased region" description="Basic and acidic residues" evidence="15">
    <location>
        <begin position="98"/>
        <end position="107"/>
    </location>
</feature>
<feature type="compositionally biased region" description="Basic residues" evidence="15">
    <location>
        <begin position="397"/>
        <end position="407"/>
    </location>
</feature>
<dbReference type="GO" id="GO:0000978">
    <property type="term" value="F:RNA polymerase II cis-regulatory region sequence-specific DNA binding"/>
    <property type="evidence" value="ECO:0007669"/>
    <property type="project" value="TreeGrafter"/>
</dbReference>
<evidence type="ECO:0000256" key="3">
    <source>
        <dbReference type="ARBA" id="ARBA00022414"/>
    </source>
</evidence>
<feature type="compositionally biased region" description="Low complexity" evidence="15">
    <location>
        <begin position="427"/>
        <end position="439"/>
    </location>
</feature>
<evidence type="ECO:0000256" key="4">
    <source>
        <dbReference type="ARBA" id="ARBA00022491"/>
    </source>
</evidence>
<feature type="region of interest" description="Disordered" evidence="15">
    <location>
        <begin position="98"/>
        <end position="139"/>
    </location>
</feature>
<evidence type="ECO:0000259" key="17">
    <source>
        <dbReference type="PROSITE" id="PS50174"/>
    </source>
</evidence>
<evidence type="ECO:0000256" key="14">
    <source>
        <dbReference type="PROSITE-ProRule" id="PRU00723"/>
    </source>
</evidence>
<keyword evidence="8 14" id="KW-0862">Zinc</keyword>
<dbReference type="EMBL" id="JACASE010000012">
    <property type="protein sequence ID" value="KAF6424258.1"/>
    <property type="molecule type" value="Genomic_DNA"/>
</dbReference>
<evidence type="ECO:0000256" key="2">
    <source>
        <dbReference type="ARBA" id="ARBA00011506"/>
    </source>
</evidence>
<evidence type="ECO:0000256" key="8">
    <source>
        <dbReference type="ARBA" id="ARBA00022833"/>
    </source>
</evidence>
<reference evidence="18 19" key="1">
    <citation type="journal article" date="2020" name="Nature">
        <title>Six reference-quality genomes reveal evolution of bat adaptations.</title>
        <authorList>
            <person name="Jebb D."/>
            <person name="Huang Z."/>
            <person name="Pippel M."/>
            <person name="Hughes G.M."/>
            <person name="Lavrichenko K."/>
            <person name="Devanna P."/>
            <person name="Winkler S."/>
            <person name="Jermiin L.S."/>
            <person name="Skirmuntt E.C."/>
            <person name="Katzourakis A."/>
            <person name="Burkitt-Gray L."/>
            <person name="Ray D.A."/>
            <person name="Sullivan K.A.M."/>
            <person name="Roscito J.G."/>
            <person name="Kirilenko B.M."/>
            <person name="Davalos L.M."/>
            <person name="Corthals A.P."/>
            <person name="Power M.L."/>
            <person name="Jones G."/>
            <person name="Ransome R.D."/>
            <person name="Dechmann D.K.N."/>
            <person name="Locatelli A.G."/>
            <person name="Puechmaille S.J."/>
            <person name="Fedrigo O."/>
            <person name="Jarvis E.D."/>
            <person name="Hiller M."/>
            <person name="Vernes S.C."/>
            <person name="Myers E.W."/>
            <person name="Teeling E.C."/>
        </authorList>
    </citation>
    <scope>NUCLEOTIDE SEQUENCE [LARGE SCALE GENOMIC DNA]</scope>
    <source>
        <strain evidence="18">MRouAeg1</strain>
        <tissue evidence="18">Muscle</tissue>
    </source>
</reference>
<name>A0A7J8DM18_ROUAE</name>
<dbReference type="SMART" id="SM00443">
    <property type="entry name" value="G_patch"/>
    <property type="match status" value="1"/>
</dbReference>
<dbReference type="GO" id="GO:0008270">
    <property type="term" value="F:zinc ion binding"/>
    <property type="evidence" value="ECO:0007669"/>
    <property type="project" value="UniProtKB-KW"/>
</dbReference>
<dbReference type="AlphaFoldDB" id="A0A7J8DM18"/>
<keyword evidence="5" id="KW-0597">Phosphoprotein</keyword>
<dbReference type="Gene3D" id="2.30.30.1190">
    <property type="match status" value="1"/>
</dbReference>
<dbReference type="CDD" id="cd20384">
    <property type="entry name" value="Tudor_ZGPAT"/>
    <property type="match status" value="1"/>
</dbReference>
<dbReference type="PANTHER" id="PTHR46297">
    <property type="entry name" value="ZINC FINGER CCCH-TYPE WITH G PATCH DOMAIN-CONTAINING PROTEIN"/>
    <property type="match status" value="1"/>
</dbReference>
<dbReference type="GO" id="GO:0001227">
    <property type="term" value="F:DNA-binding transcription repressor activity, RNA polymerase II-specific"/>
    <property type="evidence" value="ECO:0007669"/>
    <property type="project" value="TreeGrafter"/>
</dbReference>
<keyword evidence="10" id="KW-0805">Transcription regulation</keyword>
<evidence type="ECO:0000256" key="7">
    <source>
        <dbReference type="ARBA" id="ARBA00022771"/>
    </source>
</evidence>
<evidence type="ECO:0000259" key="16">
    <source>
        <dbReference type="PROSITE" id="PS50103"/>
    </source>
</evidence>
<feature type="domain" description="G-patch" evidence="17">
    <location>
        <begin position="334"/>
        <end position="380"/>
    </location>
</feature>
<evidence type="ECO:0000256" key="6">
    <source>
        <dbReference type="ARBA" id="ARBA00022723"/>
    </source>
</evidence>
<dbReference type="Pfam" id="PF01585">
    <property type="entry name" value="G-patch"/>
    <property type="match status" value="1"/>
</dbReference>
<dbReference type="FunFam" id="2.30.30.1190:FF:000001">
    <property type="entry name" value="zinc finger CCCH-type with G patch domain-containing protein"/>
    <property type="match status" value="1"/>
</dbReference>
<sequence length="533" mass="57207">MDEDSLQAALHTYDAQLQQVELALGAGLDPSELADLRQLQGDLKELIELTEASLVSVRKSKLLAALDGAQPAQDGAEFPALQEAGEVPRASRAELDTALHRDAEPEPTKPGQAGDEGEDAEDQGGDSEDEGELSGQKVNAPYYSPWGTLEYHNAMVVGTEEAADGSAGVRVLYLYPTHASLKPCPFFLEGRCRFKENCRFSHGQVVPVAELRPFQEPDLSSLQAGSACLAKQQDGLWYPARVTDVDSGYYTVRFDSLLLQEAVLEGDAILPPLRAQSAASSGSDSSDVDDPSYAKGPRVQLGRAACPLLPAVVAPGAAEPGACSSAFAGWEVHTRGIGSRLLAKMGYEFGKGLGRHAEGRVEPIHAVVLPRGQSLDQCAKVLRQTAKGGKAGPSRPPKCRGRGRSPRGRPPPRSVFDFLNEKLQGEAPGAPDTGAAPAGRRSGKELYHASRDAKRALSLRLLQTEERIEQAQRDVRGIQEALARNAGRHSATVAQLQEKLAGAQRQLGQLRAQEAGLQREQRKADTHKKMTEF</sequence>
<evidence type="ECO:0000256" key="12">
    <source>
        <dbReference type="ARBA" id="ARBA00023163"/>
    </source>
</evidence>
<dbReference type="Proteomes" id="UP000593571">
    <property type="component" value="Unassembled WGS sequence"/>
</dbReference>
<dbReference type="InterPro" id="IPR036855">
    <property type="entry name" value="Znf_CCCH_sf"/>
</dbReference>
<feature type="zinc finger region" description="C3H1-type" evidence="14">
    <location>
        <begin position="179"/>
        <end position="205"/>
    </location>
</feature>
<dbReference type="InterPro" id="IPR000467">
    <property type="entry name" value="G_patch_dom"/>
</dbReference>
<keyword evidence="12" id="KW-0804">Transcription</keyword>
<dbReference type="PROSITE" id="PS50174">
    <property type="entry name" value="G_PATCH"/>
    <property type="match status" value="1"/>
</dbReference>
<keyword evidence="19" id="KW-1185">Reference proteome</keyword>
<protein>
    <recommendedName>
        <fullName evidence="3">Zinc finger CCCH-type with G patch domain-containing protein</fullName>
    </recommendedName>
</protein>
<feature type="domain" description="C3H1-type" evidence="16">
    <location>
        <begin position="179"/>
        <end position="205"/>
    </location>
</feature>
<feature type="region of interest" description="Disordered" evidence="15">
    <location>
        <begin position="513"/>
        <end position="533"/>
    </location>
</feature>
<dbReference type="SMART" id="SM00356">
    <property type="entry name" value="ZnF_C3H1"/>
    <property type="match status" value="1"/>
</dbReference>
<keyword evidence="6 14" id="KW-0479">Metal-binding</keyword>
<evidence type="ECO:0000256" key="11">
    <source>
        <dbReference type="ARBA" id="ARBA00023125"/>
    </source>
</evidence>
<dbReference type="SUPFAM" id="SSF63748">
    <property type="entry name" value="Tudor/PWWP/MBT"/>
    <property type="match status" value="1"/>
</dbReference>
<evidence type="ECO:0000256" key="15">
    <source>
        <dbReference type="SAM" id="MobiDB-lite"/>
    </source>
</evidence>
<dbReference type="InterPro" id="IPR000571">
    <property type="entry name" value="Znf_CCCH"/>
</dbReference>
<feature type="compositionally biased region" description="Low complexity" evidence="15">
    <location>
        <begin position="275"/>
        <end position="285"/>
    </location>
</feature>